<evidence type="ECO:0000256" key="6">
    <source>
        <dbReference type="ARBA" id="ARBA00022989"/>
    </source>
</evidence>
<evidence type="ECO:0000256" key="3">
    <source>
        <dbReference type="ARBA" id="ARBA00022475"/>
    </source>
</evidence>
<keyword evidence="4" id="KW-0997">Cell inner membrane</keyword>
<dbReference type="AlphaFoldDB" id="A0A4Q0AJL4"/>
<dbReference type="InterPro" id="IPR003004">
    <property type="entry name" value="GspF/PilC"/>
</dbReference>
<feature type="domain" description="Type II secretion system protein GspF" evidence="9">
    <location>
        <begin position="68"/>
        <end position="191"/>
    </location>
</feature>
<dbReference type="FunFam" id="1.20.81.30:FF:000001">
    <property type="entry name" value="Type II secretion system protein F"/>
    <property type="match status" value="1"/>
</dbReference>
<organism evidence="10 11">
    <name type="scientific">Candidatus Chaera renei</name>
    <dbReference type="NCBI Taxonomy" id="2506947"/>
    <lineage>
        <taxon>Bacteria</taxon>
        <taxon>Candidatus Saccharimonadota</taxon>
        <taxon>Candidatus Saccharimonadia</taxon>
        <taxon>Candidatus Saccharimonadales</taxon>
        <taxon>Candidatus Saccharimonadaceae</taxon>
        <taxon>Candidatus Chaera</taxon>
    </lineage>
</organism>
<comment type="caution">
    <text evidence="10">The sequence shown here is derived from an EMBL/GenBank/DDBJ whole genome shotgun (WGS) entry which is preliminary data.</text>
</comment>
<dbReference type="PANTHER" id="PTHR30012">
    <property type="entry name" value="GENERAL SECRETION PATHWAY PROTEIN"/>
    <property type="match status" value="1"/>
</dbReference>
<feature type="transmembrane region" description="Helical" evidence="8">
    <location>
        <begin position="168"/>
        <end position="187"/>
    </location>
</feature>
<evidence type="ECO:0000259" key="9">
    <source>
        <dbReference type="Pfam" id="PF00482"/>
    </source>
</evidence>
<dbReference type="Proteomes" id="UP000289269">
    <property type="component" value="Unassembled WGS sequence"/>
</dbReference>
<comment type="similarity">
    <text evidence="2">Belongs to the GSP F family.</text>
</comment>
<dbReference type="GO" id="GO:0015628">
    <property type="term" value="P:protein secretion by the type II secretion system"/>
    <property type="evidence" value="ECO:0007669"/>
    <property type="project" value="TreeGrafter"/>
</dbReference>
<keyword evidence="5 8" id="KW-0812">Transmembrane</keyword>
<dbReference type="Gene3D" id="1.20.81.30">
    <property type="entry name" value="Type II secretion system (T2SS), domain F"/>
    <property type="match status" value="2"/>
</dbReference>
<dbReference type="EMBL" id="SCKW01000008">
    <property type="protein sequence ID" value="RWZ79523.1"/>
    <property type="molecule type" value="Genomic_DNA"/>
</dbReference>
<feature type="transmembrane region" description="Helical" evidence="8">
    <location>
        <begin position="374"/>
        <end position="398"/>
    </location>
</feature>
<accession>A0A4Q0AJL4</accession>
<dbReference type="GO" id="GO:0005886">
    <property type="term" value="C:plasma membrane"/>
    <property type="evidence" value="ECO:0007669"/>
    <property type="project" value="UniProtKB-SubCell"/>
</dbReference>
<evidence type="ECO:0000256" key="7">
    <source>
        <dbReference type="ARBA" id="ARBA00023136"/>
    </source>
</evidence>
<dbReference type="PANTHER" id="PTHR30012:SF0">
    <property type="entry name" value="TYPE II SECRETION SYSTEM PROTEIN F-RELATED"/>
    <property type="match status" value="1"/>
</dbReference>
<evidence type="ECO:0000256" key="8">
    <source>
        <dbReference type="SAM" id="Phobius"/>
    </source>
</evidence>
<reference evidence="10" key="1">
    <citation type="submission" date="2019-01" db="EMBL/GenBank/DDBJ databases">
        <title>Genomic signatures and co-occurrence patterns of the ultra-small Saccharimodia (Patescibacteria phylum) suggest a symbiotic lifestyle.</title>
        <authorList>
            <person name="Lemos L."/>
            <person name="Medeiros J."/>
            <person name="Andreote F."/>
            <person name="Fernandes G."/>
            <person name="Varani A."/>
            <person name="Oliveira G."/>
            <person name="Pylro V."/>
        </authorList>
    </citation>
    <scope>NUCLEOTIDE SEQUENCE [LARGE SCALE GENOMIC DNA]</scope>
    <source>
        <strain evidence="10">AMD01</strain>
    </source>
</reference>
<evidence type="ECO:0000256" key="1">
    <source>
        <dbReference type="ARBA" id="ARBA00004429"/>
    </source>
</evidence>
<keyword evidence="6 8" id="KW-1133">Transmembrane helix</keyword>
<keyword evidence="11" id="KW-1185">Reference proteome</keyword>
<dbReference type="InterPro" id="IPR018076">
    <property type="entry name" value="T2SS_GspF_dom"/>
</dbReference>
<evidence type="ECO:0000313" key="11">
    <source>
        <dbReference type="Proteomes" id="UP000289269"/>
    </source>
</evidence>
<keyword evidence="7 8" id="KW-0472">Membrane</keyword>
<evidence type="ECO:0000256" key="2">
    <source>
        <dbReference type="ARBA" id="ARBA00005745"/>
    </source>
</evidence>
<proteinExistence type="inferred from homology"/>
<gene>
    <name evidence="10" type="ORF">EOT04_01265</name>
</gene>
<keyword evidence="3" id="KW-1003">Cell membrane</keyword>
<protein>
    <submittedName>
        <fullName evidence="10">Type II secretion system F family protein</fullName>
    </submittedName>
</protein>
<evidence type="ECO:0000256" key="5">
    <source>
        <dbReference type="ARBA" id="ARBA00022692"/>
    </source>
</evidence>
<dbReference type="Pfam" id="PF00482">
    <property type="entry name" value="T2SSF"/>
    <property type="match status" value="2"/>
</dbReference>
<evidence type="ECO:0000313" key="10">
    <source>
        <dbReference type="EMBL" id="RWZ79523.1"/>
    </source>
</evidence>
<dbReference type="InterPro" id="IPR042094">
    <property type="entry name" value="T2SS_GspF_sf"/>
</dbReference>
<comment type="subcellular location">
    <subcellularLocation>
        <location evidence="1">Cell inner membrane</location>
        <topology evidence="1">Multi-pass membrane protein</topology>
    </subcellularLocation>
</comment>
<feature type="transmembrane region" description="Helical" evidence="8">
    <location>
        <begin position="221"/>
        <end position="240"/>
    </location>
</feature>
<sequence>MQKFNYSARDVAGNKIVKSVVEAESERSAAKLLMEQGMVPLTITPAEAEGGLLTSLKNHVSTRDRVIFTRQLATLINAGLPLAQSLHTVAEQTANQRLQTIARDIITRVEGGSTLSDAFAKHGDVFSDLFVALIAAGEASGTLDKALERIASQQEKDAEILSKVRGAMVYPAIVLVVILGVIIFMMLTVVPQIQRLYKDLRATLPFITASMVYIANFMTKYWWLILIALGVSVYFLRQYVKTDAGRHNLDRLKMNLPMFGVMFRKLYMARFARTGETLLATGVPMLEMLKISARSVGNSLVAKSIERAAEKVKSGKALSVALKNDANILPLVPQMISIGEQSGGIDTMMGKAASFYEGDLDNTIRSISTAIEPILMVVLAAVAGLMVAAILLPVYGLIGSGALR</sequence>
<feature type="domain" description="Type II secretion system protein GspF" evidence="9">
    <location>
        <begin position="277"/>
        <end position="393"/>
    </location>
</feature>
<evidence type="ECO:0000256" key="4">
    <source>
        <dbReference type="ARBA" id="ARBA00022519"/>
    </source>
</evidence>
<dbReference type="PRINTS" id="PR00812">
    <property type="entry name" value="BCTERIALGSPF"/>
</dbReference>
<name>A0A4Q0AJL4_9BACT</name>